<feature type="region of interest" description="Disordered" evidence="1">
    <location>
        <begin position="512"/>
        <end position="542"/>
    </location>
</feature>
<evidence type="ECO:0000313" key="2">
    <source>
        <dbReference type="EMBL" id="MFC7272679.1"/>
    </source>
</evidence>
<accession>A0ABW2HHL2</accession>
<dbReference type="EMBL" id="JBHTBJ010000001">
    <property type="protein sequence ID" value="MFC7272679.1"/>
    <property type="molecule type" value="Genomic_DNA"/>
</dbReference>
<dbReference type="PANTHER" id="PTHR40050:SF1">
    <property type="entry name" value="INNER SPORE COAT PROTEIN H"/>
    <property type="match status" value="1"/>
</dbReference>
<keyword evidence="2" id="KW-0418">Kinase</keyword>
<evidence type="ECO:0000313" key="3">
    <source>
        <dbReference type="Proteomes" id="UP001596548"/>
    </source>
</evidence>
<comment type="caution">
    <text evidence="2">The sequence shown here is derived from an EMBL/GenBank/DDBJ whole genome shotgun (WGS) entry which is preliminary data.</text>
</comment>
<dbReference type="PANTHER" id="PTHR40050">
    <property type="entry name" value="INNER SPORE COAT PROTEIN H"/>
    <property type="match status" value="1"/>
</dbReference>
<proteinExistence type="predicted"/>
<gene>
    <name evidence="2" type="ORF">ACFQS1_01695</name>
</gene>
<dbReference type="Proteomes" id="UP001596548">
    <property type="component" value="Unassembled WGS sequence"/>
</dbReference>
<dbReference type="GO" id="GO:0016301">
    <property type="term" value="F:kinase activity"/>
    <property type="evidence" value="ECO:0007669"/>
    <property type="project" value="UniProtKB-KW"/>
</dbReference>
<sequence length="542" mass="60457">MDEKQFRKLLENRAIVVADVPAGIARDLAAAANRQADPGDATLRTRAEFEALFAAVQGHDAERLTDTYAKVSIGKKELFAEPMYQVAVTGWPDAEMKPEEPVVATGDARISVWRVDPADQRKLPPPDAAGVLFTTTTFALVNSGNKTKFAPKRSWKVAVEPGDDDDKLVGMARINLKSMYNDPSQMREAIAWPLLRRIGVPAARHTYARVAINGRYQGLYSVIEQVDKSFLRDHFAGNFRGNLYKAYCGDVGCATLEHRVGGDGDDSGRQYFTRHDHPDLTYRLKTNEDDQTINGYDDLAHLVRVVNERPLDSTAVAETLDVRAFLRWAGLNLLLGSWDNYFATPSNYYLYNSGDYDRPYFTFIPWDYDNCLGIDYFGTAWQYTDLLDWAANTKAYHQGKGLSRIPLVQNLLANHDFAQYYLDHLDFLLETDFTPQALSDRMAALWPRVVPSAYFEADFPCSAPFTGRQFTNDEVYRAGHEQQSCGTTSSSCSGSSTTRGCAATAPASNFPRCDRDIRPGRAGQLSPTQPKVSPSFPRACPP</sequence>
<keyword evidence="3" id="KW-1185">Reference proteome</keyword>
<evidence type="ECO:0000256" key="1">
    <source>
        <dbReference type="SAM" id="MobiDB-lite"/>
    </source>
</evidence>
<dbReference type="Pfam" id="PF08757">
    <property type="entry name" value="CotH"/>
    <property type="match status" value="1"/>
</dbReference>
<dbReference type="InterPro" id="IPR014867">
    <property type="entry name" value="Spore_coat_CotH_CotH2/3/7"/>
</dbReference>
<name>A0ABW2HHL2_9ACTN</name>
<organism evidence="2 3">
    <name type="scientific">Paractinoplanes rhizophilus</name>
    <dbReference type="NCBI Taxonomy" id="1416877"/>
    <lineage>
        <taxon>Bacteria</taxon>
        <taxon>Bacillati</taxon>
        <taxon>Actinomycetota</taxon>
        <taxon>Actinomycetes</taxon>
        <taxon>Micromonosporales</taxon>
        <taxon>Micromonosporaceae</taxon>
        <taxon>Paractinoplanes</taxon>
    </lineage>
</organism>
<protein>
    <submittedName>
        <fullName evidence="2">CotH kinase family protein</fullName>
    </submittedName>
</protein>
<dbReference type="RefSeq" id="WP_378964071.1">
    <property type="nucleotide sequence ID" value="NZ_JBHTBJ010000001.1"/>
</dbReference>
<reference evidence="3" key="1">
    <citation type="journal article" date="2019" name="Int. J. Syst. Evol. Microbiol.">
        <title>The Global Catalogue of Microorganisms (GCM) 10K type strain sequencing project: providing services to taxonomists for standard genome sequencing and annotation.</title>
        <authorList>
            <consortium name="The Broad Institute Genomics Platform"/>
            <consortium name="The Broad Institute Genome Sequencing Center for Infectious Disease"/>
            <person name="Wu L."/>
            <person name="Ma J."/>
        </authorList>
    </citation>
    <scope>NUCLEOTIDE SEQUENCE [LARGE SCALE GENOMIC DNA]</scope>
    <source>
        <strain evidence="3">XZYJT-10</strain>
    </source>
</reference>
<keyword evidence="2" id="KW-0808">Transferase</keyword>